<feature type="region of interest" description="Disordered" evidence="1">
    <location>
        <begin position="198"/>
        <end position="225"/>
    </location>
</feature>
<feature type="domain" description="DJ-1/PfpI" evidence="3">
    <location>
        <begin position="15"/>
        <end position="180"/>
    </location>
</feature>
<evidence type="ECO:0000256" key="1">
    <source>
        <dbReference type="SAM" id="MobiDB-lite"/>
    </source>
</evidence>
<keyword evidence="2" id="KW-1133">Transmembrane helix</keyword>
<dbReference type="InterPro" id="IPR052158">
    <property type="entry name" value="INH-QAR"/>
</dbReference>
<dbReference type="PANTHER" id="PTHR43130">
    <property type="entry name" value="ARAC-FAMILY TRANSCRIPTIONAL REGULATOR"/>
    <property type="match status" value="1"/>
</dbReference>
<dbReference type="SUPFAM" id="SSF52317">
    <property type="entry name" value="Class I glutamine amidotransferase-like"/>
    <property type="match status" value="1"/>
</dbReference>
<dbReference type="Pfam" id="PF01965">
    <property type="entry name" value="DJ-1_PfpI"/>
    <property type="match status" value="1"/>
</dbReference>
<evidence type="ECO:0000256" key="2">
    <source>
        <dbReference type="SAM" id="Phobius"/>
    </source>
</evidence>
<name>A0ABP0DKP0_9PEZI</name>
<dbReference type="PANTHER" id="PTHR43130:SF3">
    <property type="entry name" value="HTH-TYPE TRANSCRIPTIONAL REGULATOR RV1931C"/>
    <property type="match status" value="1"/>
</dbReference>
<evidence type="ECO:0000259" key="3">
    <source>
        <dbReference type="Pfam" id="PF01965"/>
    </source>
</evidence>
<keyword evidence="2" id="KW-0472">Membrane</keyword>
<dbReference type="EMBL" id="CAWUOM010000051">
    <property type="protein sequence ID" value="CAK7268836.1"/>
    <property type="molecule type" value="Genomic_DNA"/>
</dbReference>
<sequence>MVEKTSAAADQPVLSVLFALHNGFDLVDLAGPLEAFTWAQHDMKDVTTKAFDINVAGPEPKLMSNQGIALCPHMAYKEAYERLEDIDVLVVVGAKTDEVIKSKAEPLGIIEKFAELQKKNPERERTLLSICTGSMFLAHLGILAGLSATTHPLAMTHFENLCSEAATRSLDERTNVIDDARYVVNNLRFDLGDEDNNPYIRRNSDTRRPSNARKGSMSLKDSSRRESITRRAAMRLGGLRVITSGGVSAGVDATLYLISALVSEDAANGAARVMQWTWTKGVVVDGLDV</sequence>
<protein>
    <recommendedName>
        <fullName evidence="3">DJ-1/PfpI domain-containing protein</fullName>
    </recommendedName>
</protein>
<feature type="transmembrane region" description="Helical" evidence="2">
    <location>
        <begin position="127"/>
        <end position="148"/>
    </location>
</feature>
<evidence type="ECO:0000313" key="5">
    <source>
        <dbReference type="Proteomes" id="UP001642501"/>
    </source>
</evidence>
<dbReference type="InterPro" id="IPR002818">
    <property type="entry name" value="DJ-1/PfpI"/>
</dbReference>
<comment type="caution">
    <text evidence="4">The sequence shown here is derived from an EMBL/GenBank/DDBJ whole genome shotgun (WGS) entry which is preliminary data.</text>
</comment>
<organism evidence="4 5">
    <name type="scientific">Sporothrix epigloea</name>
    <dbReference type="NCBI Taxonomy" id="1892477"/>
    <lineage>
        <taxon>Eukaryota</taxon>
        <taxon>Fungi</taxon>
        <taxon>Dikarya</taxon>
        <taxon>Ascomycota</taxon>
        <taxon>Pezizomycotina</taxon>
        <taxon>Sordariomycetes</taxon>
        <taxon>Sordariomycetidae</taxon>
        <taxon>Ophiostomatales</taxon>
        <taxon>Ophiostomataceae</taxon>
        <taxon>Sporothrix</taxon>
    </lineage>
</organism>
<dbReference type="InterPro" id="IPR029062">
    <property type="entry name" value="Class_I_gatase-like"/>
</dbReference>
<reference evidence="4 5" key="1">
    <citation type="submission" date="2024-01" db="EMBL/GenBank/DDBJ databases">
        <authorList>
            <person name="Allen C."/>
            <person name="Tagirdzhanova G."/>
        </authorList>
    </citation>
    <scope>NUCLEOTIDE SEQUENCE [LARGE SCALE GENOMIC DNA]</scope>
    <source>
        <strain evidence="4 5">CBS 573.63</strain>
    </source>
</reference>
<dbReference type="Gene3D" id="3.40.50.880">
    <property type="match status" value="1"/>
</dbReference>
<keyword evidence="2" id="KW-0812">Transmembrane</keyword>
<gene>
    <name evidence="4" type="ORF">SEPCBS57363_003296</name>
</gene>
<dbReference type="Proteomes" id="UP001642501">
    <property type="component" value="Unassembled WGS sequence"/>
</dbReference>
<proteinExistence type="predicted"/>
<keyword evidence="5" id="KW-1185">Reference proteome</keyword>
<accession>A0ABP0DKP0</accession>
<evidence type="ECO:0000313" key="4">
    <source>
        <dbReference type="EMBL" id="CAK7268836.1"/>
    </source>
</evidence>